<feature type="domain" description="Replication factor A C-terminal" evidence="11">
    <location>
        <begin position="402"/>
        <end position="547"/>
    </location>
</feature>
<evidence type="ECO:0000256" key="6">
    <source>
        <dbReference type="ARBA" id="ARBA00022833"/>
    </source>
</evidence>
<dbReference type="Pfam" id="PF08646">
    <property type="entry name" value="Rep_fac-A_C"/>
    <property type="match status" value="1"/>
</dbReference>
<feature type="domain" description="Replication protein A OB" evidence="12">
    <location>
        <begin position="248"/>
        <end position="344"/>
    </location>
</feature>
<evidence type="ECO:0000313" key="14">
    <source>
        <dbReference type="Proteomes" id="UP000694395"/>
    </source>
</evidence>
<name>A0A8C7QT60_ONCMY</name>
<evidence type="ECO:0000256" key="4">
    <source>
        <dbReference type="ARBA" id="ARBA00022723"/>
    </source>
</evidence>
<proteinExistence type="inferred from homology"/>
<dbReference type="GO" id="GO:0016605">
    <property type="term" value="C:PML body"/>
    <property type="evidence" value="ECO:0007669"/>
    <property type="project" value="UniProtKB-SubCell"/>
</dbReference>
<keyword evidence="5 9" id="KW-0863">Zinc-finger</keyword>
<evidence type="ECO:0000259" key="12">
    <source>
        <dbReference type="Pfam" id="PF16900"/>
    </source>
</evidence>
<organism evidence="13 14">
    <name type="scientific">Oncorhynchus mykiss</name>
    <name type="common">Rainbow trout</name>
    <name type="synonym">Salmo gairdneri</name>
    <dbReference type="NCBI Taxonomy" id="8022"/>
    <lineage>
        <taxon>Eukaryota</taxon>
        <taxon>Metazoa</taxon>
        <taxon>Chordata</taxon>
        <taxon>Craniata</taxon>
        <taxon>Vertebrata</taxon>
        <taxon>Euteleostomi</taxon>
        <taxon>Actinopterygii</taxon>
        <taxon>Neopterygii</taxon>
        <taxon>Teleostei</taxon>
        <taxon>Protacanthopterygii</taxon>
        <taxon>Salmoniformes</taxon>
        <taxon>Salmonidae</taxon>
        <taxon>Salmoninae</taxon>
        <taxon>Oncorhynchus</taxon>
    </lineage>
</organism>
<dbReference type="Pfam" id="PF01336">
    <property type="entry name" value="tRNA_anti-codon"/>
    <property type="match status" value="1"/>
</dbReference>
<dbReference type="InterPro" id="IPR013955">
    <property type="entry name" value="Rep_factor-A_C"/>
</dbReference>
<keyword evidence="4 9" id="KW-0479">Metal-binding</keyword>
<evidence type="ECO:0000256" key="1">
    <source>
        <dbReference type="ARBA" id="ARBA00004322"/>
    </source>
</evidence>
<comment type="subunit">
    <text evidence="9">Component of the heterotrimeric canonical replication protein A complex (RPA).</text>
</comment>
<protein>
    <recommendedName>
        <fullName evidence="9">Replication protein A subunit</fullName>
    </recommendedName>
</protein>
<keyword evidence="6 9" id="KW-0862">Zinc</keyword>
<feature type="domain" description="OB" evidence="10">
    <location>
        <begin position="140"/>
        <end position="221"/>
    </location>
</feature>
<dbReference type="GO" id="GO:0003677">
    <property type="term" value="F:DNA binding"/>
    <property type="evidence" value="ECO:0007669"/>
    <property type="project" value="UniProtKB-KW"/>
</dbReference>
<dbReference type="CDD" id="cd04474">
    <property type="entry name" value="RPA1_DBD_A"/>
    <property type="match status" value="1"/>
</dbReference>
<dbReference type="InterPro" id="IPR012340">
    <property type="entry name" value="NA-bd_OB-fold"/>
</dbReference>
<evidence type="ECO:0000313" key="13">
    <source>
        <dbReference type="Ensembl" id="ENSOMYP00000041430.2"/>
    </source>
</evidence>
<evidence type="ECO:0000259" key="11">
    <source>
        <dbReference type="Pfam" id="PF08646"/>
    </source>
</evidence>
<keyword evidence="8 9" id="KW-0539">Nucleus</keyword>
<keyword evidence="7 9" id="KW-0238">DNA-binding</keyword>
<gene>
    <name evidence="13" type="primary">rpa1</name>
</gene>
<dbReference type="GO" id="GO:0006310">
    <property type="term" value="P:DNA recombination"/>
    <property type="evidence" value="ECO:0007669"/>
    <property type="project" value="InterPro"/>
</dbReference>
<comment type="similarity">
    <text evidence="2 9">Belongs to the replication factor A protein 1 family.</text>
</comment>
<evidence type="ECO:0000256" key="5">
    <source>
        <dbReference type="ARBA" id="ARBA00022771"/>
    </source>
</evidence>
<evidence type="ECO:0000259" key="10">
    <source>
        <dbReference type="Pfam" id="PF01336"/>
    </source>
</evidence>
<dbReference type="InterPro" id="IPR047192">
    <property type="entry name" value="Euk_RPA1_DBD_C"/>
</dbReference>
<dbReference type="GO" id="GO:0006281">
    <property type="term" value="P:DNA repair"/>
    <property type="evidence" value="ECO:0007669"/>
    <property type="project" value="InterPro"/>
</dbReference>
<comment type="function">
    <text evidence="9">As part of the heterotrimeric replication protein A complex (RPA/RP-A), binds and stabilizes single-stranded DNA intermediates, that form during DNA replication or upon DNA stress. It prevents their reannealing and in parallel, recruits and activates different proteins and complexes involved in DNA metabolism. Thereby, it plays an essential role both in DNA replication and the cellular response to DNA damage.</text>
</comment>
<dbReference type="FunFam" id="2.40.50.140:FF:000041">
    <property type="entry name" value="Replication protein A subunit"/>
    <property type="match status" value="1"/>
</dbReference>
<evidence type="ECO:0000256" key="7">
    <source>
        <dbReference type="ARBA" id="ARBA00023125"/>
    </source>
</evidence>
<dbReference type="InterPro" id="IPR004365">
    <property type="entry name" value="NA-bd_OB_tRNA"/>
</dbReference>
<evidence type="ECO:0000256" key="2">
    <source>
        <dbReference type="ARBA" id="ARBA00005690"/>
    </source>
</evidence>
<dbReference type="GO" id="GO:0008270">
    <property type="term" value="F:zinc ion binding"/>
    <property type="evidence" value="ECO:0007669"/>
    <property type="project" value="UniProtKB-KW"/>
</dbReference>
<dbReference type="InterPro" id="IPR004591">
    <property type="entry name" value="Rfa1"/>
</dbReference>
<dbReference type="GeneTree" id="ENSGT00390000012403"/>
<dbReference type="CDD" id="cd04476">
    <property type="entry name" value="RPA1_DBD_C"/>
    <property type="match status" value="1"/>
</dbReference>
<dbReference type="FunFam" id="2.40.50.140:FF:000090">
    <property type="entry name" value="Replication protein A subunit"/>
    <property type="match status" value="1"/>
</dbReference>
<dbReference type="PANTHER" id="PTHR47165">
    <property type="entry name" value="OS03G0429900 PROTEIN"/>
    <property type="match status" value="1"/>
</dbReference>
<dbReference type="AlphaFoldDB" id="A0A8C7QT60"/>
<comment type="subcellular location">
    <subcellularLocation>
        <location evidence="1">Nucleus</location>
        <location evidence="1">PML body</location>
    </subcellularLocation>
</comment>
<evidence type="ECO:0000256" key="8">
    <source>
        <dbReference type="ARBA" id="ARBA00023242"/>
    </source>
</evidence>
<dbReference type="InterPro" id="IPR031657">
    <property type="entry name" value="REPA_OB_2"/>
</dbReference>
<reference evidence="13" key="2">
    <citation type="submission" date="2025-08" db="UniProtKB">
        <authorList>
            <consortium name="Ensembl"/>
        </authorList>
    </citation>
    <scope>IDENTIFICATION</scope>
</reference>
<sequence>MCLLVYLVPNISYPLPIPPVAFMLSTQLNPMAEDNRLAQNCICQLKRNVTNVLKDGRLWNIINNAIVNLFIAVLLFRHVVVILDMEVVKSADEVAGKIGEPTPYVEGESSSHTPSPYHKVFSRNRGPSNSNINWLFSLRWTIRARVTNKSGIRTWSNSRGDGKLFSMEIVDESGEIRVTAFTQEVDKFYSIIETGKVFYISKGSLKIANKQYSSLKNDYEMTLNGESTIIPCEDTQDVPMVQCNFISIADLEAREKDAILDVIGVCKSVADVTRLTTKNNREVSKRTLNLMDQSGKLVEVTLWGEEAENFDGSGQPILAIKGAKLSDYGGRSLSATFSSTVMVNPDIPEAYKLRGWYDKEGHSMDGQSLTEARTGGGGGNTNWKTLTDIKTEHLGHGDKADYFSCIATIVYIRKENCLYQACPSQDCSKKVVDQQNGMFRCEKCDKEFPNFKYRLILSANIADYGDNQWVTCFQESAEAILGQNAAYLGQLKDSNEAAFEEIFQQANFHTFIFRNRVKLETYNDESRIKATVMEVKPVDHKEYSKRLIMNIRKMAATQ</sequence>
<accession>A0A8C7QT60</accession>
<dbReference type="GO" id="GO:0006260">
    <property type="term" value="P:DNA replication"/>
    <property type="evidence" value="ECO:0007669"/>
    <property type="project" value="UniProtKB-KW"/>
</dbReference>
<dbReference type="NCBIfam" id="TIGR00617">
    <property type="entry name" value="rpa1"/>
    <property type="match status" value="1"/>
</dbReference>
<dbReference type="CDD" id="cd04475">
    <property type="entry name" value="RPA1_DBD_B"/>
    <property type="match status" value="1"/>
</dbReference>
<dbReference type="Gene3D" id="2.40.50.140">
    <property type="entry name" value="Nucleic acid-binding proteins"/>
    <property type="match status" value="4"/>
</dbReference>
<keyword evidence="3 9" id="KW-0235">DNA replication</keyword>
<dbReference type="PANTHER" id="PTHR47165:SF4">
    <property type="entry name" value="OS03G0429900 PROTEIN"/>
    <property type="match status" value="1"/>
</dbReference>
<keyword evidence="14" id="KW-1185">Reference proteome</keyword>
<dbReference type="FunFam" id="2.40.50.140:FF:000064">
    <property type="entry name" value="Replication protein A subunit"/>
    <property type="match status" value="1"/>
</dbReference>
<dbReference type="Pfam" id="PF16900">
    <property type="entry name" value="REPA_OB_2"/>
    <property type="match status" value="1"/>
</dbReference>
<evidence type="ECO:0000256" key="3">
    <source>
        <dbReference type="ARBA" id="ARBA00022705"/>
    </source>
</evidence>
<reference evidence="13" key="3">
    <citation type="submission" date="2025-09" db="UniProtKB">
        <authorList>
            <consortium name="Ensembl"/>
        </authorList>
    </citation>
    <scope>IDENTIFICATION</scope>
</reference>
<evidence type="ECO:0000256" key="9">
    <source>
        <dbReference type="RuleBase" id="RU364130"/>
    </source>
</evidence>
<dbReference type="Ensembl" id="ENSOMYT00000045221.2">
    <property type="protein sequence ID" value="ENSOMYP00000041430.2"/>
    <property type="gene ID" value="ENSOMYG00000017245.2"/>
</dbReference>
<dbReference type="SUPFAM" id="SSF50249">
    <property type="entry name" value="Nucleic acid-binding proteins"/>
    <property type="match status" value="4"/>
</dbReference>
<dbReference type="Proteomes" id="UP000694395">
    <property type="component" value="Chromosome 24"/>
</dbReference>
<reference evidence="13" key="1">
    <citation type="submission" date="2020-07" db="EMBL/GenBank/DDBJ databases">
        <title>A long reads based de novo assembly of the rainbow trout Arlee double haploid line genome.</title>
        <authorList>
            <person name="Gao G."/>
            <person name="Palti Y."/>
        </authorList>
    </citation>
    <scope>NUCLEOTIDE SEQUENCE [LARGE SCALE GENOMIC DNA]</scope>
</reference>